<dbReference type="PANTHER" id="PTHR37984:SF13">
    <property type="entry name" value="RIBONUCLEASE H"/>
    <property type="match status" value="1"/>
</dbReference>
<dbReference type="OrthoDB" id="6765319at2759"/>
<accession>A0A6J2YAT2</accession>
<protein>
    <submittedName>
        <fullName evidence="3">Uncharacterized protein K02A2.6-like</fullName>
    </submittedName>
</protein>
<dbReference type="Gene3D" id="3.30.70.270">
    <property type="match status" value="1"/>
</dbReference>
<gene>
    <name evidence="3" type="primary">LOC115885503</name>
</gene>
<dbReference type="KEGG" id="soy:115885503"/>
<feature type="domain" description="Reverse transcriptase" evidence="1">
    <location>
        <begin position="1"/>
        <end position="178"/>
    </location>
</feature>
<evidence type="ECO:0000313" key="2">
    <source>
        <dbReference type="Proteomes" id="UP000504635"/>
    </source>
</evidence>
<dbReference type="PANTHER" id="PTHR37984">
    <property type="entry name" value="PROTEIN CBG26694"/>
    <property type="match status" value="1"/>
</dbReference>
<evidence type="ECO:0000313" key="3">
    <source>
        <dbReference type="RefSeq" id="XP_030760309.1"/>
    </source>
</evidence>
<dbReference type="InterPro" id="IPR043502">
    <property type="entry name" value="DNA/RNA_pol_sf"/>
</dbReference>
<dbReference type="PROSITE" id="PS50878">
    <property type="entry name" value="RT_POL"/>
    <property type="match status" value="1"/>
</dbReference>
<organism evidence="2 3">
    <name type="scientific">Sitophilus oryzae</name>
    <name type="common">Rice weevil</name>
    <name type="synonym">Curculio oryzae</name>
    <dbReference type="NCBI Taxonomy" id="7048"/>
    <lineage>
        <taxon>Eukaryota</taxon>
        <taxon>Metazoa</taxon>
        <taxon>Ecdysozoa</taxon>
        <taxon>Arthropoda</taxon>
        <taxon>Hexapoda</taxon>
        <taxon>Insecta</taxon>
        <taxon>Pterygota</taxon>
        <taxon>Neoptera</taxon>
        <taxon>Endopterygota</taxon>
        <taxon>Coleoptera</taxon>
        <taxon>Polyphaga</taxon>
        <taxon>Cucujiformia</taxon>
        <taxon>Curculionidae</taxon>
        <taxon>Dryophthorinae</taxon>
        <taxon>Sitophilus</taxon>
    </lineage>
</organism>
<sequence>MKWGHYTVNYSRRGTPIVPVLKDGSVRICGDFKVTVNPYIEIDQYPSPRINELFVKLQEGVHFSKLDLSNAYQQICLDQSSKELMTISTHKGLYQYNRAPFGIASIPAKFQKIMESLLQGLDGTVVFLNDILITGCNRKEHLIRLKKVLQILQESGLKISLPKCSFFQDQIEYLGFIINKEGLHTSDKKIKAIKDAEQPQNLQPSVIAILIANSIPQNDSTTSSSRPIRMVEYQKQPKRPPISTPRKSVATENFALEHIFEEPIPCNNNQYITTIRDYKHDPRSKVYKRTDEENLERALNEIKTGMSYRDASM</sequence>
<reference evidence="3" key="1">
    <citation type="submission" date="2025-08" db="UniProtKB">
        <authorList>
            <consortium name="RefSeq"/>
        </authorList>
    </citation>
    <scope>IDENTIFICATION</scope>
    <source>
        <tissue evidence="3">Gonads</tissue>
    </source>
</reference>
<dbReference type="Pfam" id="PF00078">
    <property type="entry name" value="RVT_1"/>
    <property type="match status" value="1"/>
</dbReference>
<name>A0A6J2YAT2_SITOR</name>
<dbReference type="Proteomes" id="UP000504635">
    <property type="component" value="Unplaced"/>
</dbReference>
<keyword evidence="2" id="KW-1185">Reference proteome</keyword>
<dbReference type="Gene3D" id="3.10.10.10">
    <property type="entry name" value="HIV Type 1 Reverse Transcriptase, subunit A, domain 1"/>
    <property type="match status" value="1"/>
</dbReference>
<dbReference type="InterPro" id="IPR050951">
    <property type="entry name" value="Retrovirus_Pol_polyprotein"/>
</dbReference>
<dbReference type="SUPFAM" id="SSF56672">
    <property type="entry name" value="DNA/RNA polymerases"/>
    <property type="match status" value="1"/>
</dbReference>
<dbReference type="InterPro" id="IPR043128">
    <property type="entry name" value="Rev_trsase/Diguanyl_cyclase"/>
</dbReference>
<dbReference type="RefSeq" id="XP_030760309.1">
    <property type="nucleotide sequence ID" value="XM_030904449.1"/>
</dbReference>
<dbReference type="GeneID" id="115885503"/>
<dbReference type="InParanoid" id="A0A6J2YAT2"/>
<evidence type="ECO:0000259" key="1">
    <source>
        <dbReference type="PROSITE" id="PS50878"/>
    </source>
</evidence>
<proteinExistence type="predicted"/>
<dbReference type="GO" id="GO:0071897">
    <property type="term" value="P:DNA biosynthetic process"/>
    <property type="evidence" value="ECO:0007669"/>
    <property type="project" value="UniProtKB-ARBA"/>
</dbReference>
<dbReference type="AlphaFoldDB" id="A0A6J2YAT2"/>
<dbReference type="InterPro" id="IPR000477">
    <property type="entry name" value="RT_dom"/>
</dbReference>
<dbReference type="CDD" id="cd01647">
    <property type="entry name" value="RT_LTR"/>
    <property type="match status" value="1"/>
</dbReference>